<evidence type="ECO:0000313" key="1">
    <source>
        <dbReference type="EMBL" id="ETW98102.1"/>
    </source>
</evidence>
<dbReference type="AlphaFoldDB" id="W4LJE0"/>
<gene>
    <name evidence="1" type="ORF">ETSY1_20140</name>
</gene>
<comment type="caution">
    <text evidence="1">The sequence shown here is derived from an EMBL/GenBank/DDBJ whole genome shotgun (WGS) entry which is preliminary data.</text>
</comment>
<dbReference type="EMBL" id="AZHW01000586">
    <property type="protein sequence ID" value="ETW98102.1"/>
    <property type="molecule type" value="Genomic_DNA"/>
</dbReference>
<dbReference type="Proteomes" id="UP000019141">
    <property type="component" value="Unassembled WGS sequence"/>
</dbReference>
<evidence type="ECO:0008006" key="3">
    <source>
        <dbReference type="Google" id="ProtNLM"/>
    </source>
</evidence>
<sequence>MPMTVDQIEAEVQKLPEQAQVELLGRLMRRLTATSVMEPDVAEEWIQEALRRDDEMESGSVVGIPAEQVFEELRNKGK</sequence>
<dbReference type="Pfam" id="PF09720">
    <property type="entry name" value="Unstab_antitox"/>
    <property type="match status" value="1"/>
</dbReference>
<protein>
    <recommendedName>
        <fullName evidence="3">Addiction module antitoxin RelB</fullName>
    </recommendedName>
</protein>
<dbReference type="InterPro" id="IPR013406">
    <property type="entry name" value="CHP02574_addiction_mod"/>
</dbReference>
<organism evidence="1 2">
    <name type="scientific">Entotheonella factor</name>
    <dbReference type="NCBI Taxonomy" id="1429438"/>
    <lineage>
        <taxon>Bacteria</taxon>
        <taxon>Pseudomonadati</taxon>
        <taxon>Nitrospinota/Tectimicrobiota group</taxon>
        <taxon>Candidatus Tectimicrobiota</taxon>
        <taxon>Candidatus Entotheonellia</taxon>
        <taxon>Candidatus Entotheonellales</taxon>
        <taxon>Candidatus Entotheonellaceae</taxon>
        <taxon>Candidatus Entotheonella</taxon>
    </lineage>
</organism>
<accession>W4LJE0</accession>
<name>W4LJE0_ENTF1</name>
<reference evidence="1 2" key="1">
    <citation type="journal article" date="2014" name="Nature">
        <title>An environmental bacterial taxon with a large and distinct metabolic repertoire.</title>
        <authorList>
            <person name="Wilson M.C."/>
            <person name="Mori T."/>
            <person name="Ruckert C."/>
            <person name="Uria A.R."/>
            <person name="Helf M.J."/>
            <person name="Takada K."/>
            <person name="Gernert C."/>
            <person name="Steffens U.A."/>
            <person name="Heycke N."/>
            <person name="Schmitt S."/>
            <person name="Rinke C."/>
            <person name="Helfrich E.J."/>
            <person name="Brachmann A.O."/>
            <person name="Gurgui C."/>
            <person name="Wakimoto T."/>
            <person name="Kracht M."/>
            <person name="Crusemann M."/>
            <person name="Hentschel U."/>
            <person name="Abe I."/>
            <person name="Matsunaga S."/>
            <person name="Kalinowski J."/>
            <person name="Takeyama H."/>
            <person name="Piel J."/>
        </authorList>
    </citation>
    <scope>NUCLEOTIDE SEQUENCE [LARGE SCALE GENOMIC DNA]</scope>
    <source>
        <strain evidence="2">TSY1</strain>
    </source>
</reference>
<dbReference type="HOGENOM" id="CLU_177580_3_0_7"/>
<proteinExistence type="predicted"/>
<keyword evidence="2" id="KW-1185">Reference proteome</keyword>
<evidence type="ECO:0000313" key="2">
    <source>
        <dbReference type="Proteomes" id="UP000019141"/>
    </source>
</evidence>